<evidence type="ECO:0000313" key="11">
    <source>
        <dbReference type="Proteomes" id="UP000193738"/>
    </source>
</evidence>
<dbReference type="Gene3D" id="3.40.50.1010">
    <property type="entry name" value="5'-nuclease"/>
    <property type="match status" value="1"/>
</dbReference>
<comment type="similarity">
    <text evidence="7 8">Belongs to the PINc/VapC protein family.</text>
</comment>
<evidence type="ECO:0000256" key="4">
    <source>
        <dbReference type="ARBA" id="ARBA00022723"/>
    </source>
</evidence>
<evidence type="ECO:0000256" key="1">
    <source>
        <dbReference type="ARBA" id="ARBA00001946"/>
    </source>
</evidence>
<dbReference type="InterPro" id="IPR029060">
    <property type="entry name" value="PIN-like_dom_sf"/>
</dbReference>
<protein>
    <recommendedName>
        <fullName evidence="8">Ribonuclease VapC</fullName>
        <shortName evidence="8">RNase VapC</shortName>
        <ecNumber evidence="8">3.1.-.-</ecNumber>
    </recommendedName>
    <alternativeName>
        <fullName evidence="8">Toxin VapC</fullName>
    </alternativeName>
</protein>
<evidence type="ECO:0000313" key="10">
    <source>
        <dbReference type="EMBL" id="ORV62223.1"/>
    </source>
</evidence>
<evidence type="ECO:0000256" key="6">
    <source>
        <dbReference type="ARBA" id="ARBA00022842"/>
    </source>
</evidence>
<comment type="cofactor">
    <cofactor evidence="1 8">
        <name>Mg(2+)</name>
        <dbReference type="ChEBI" id="CHEBI:18420"/>
    </cofactor>
</comment>
<accession>A0A1X1UZH3</accession>
<keyword evidence="3 8" id="KW-0540">Nuclease</keyword>
<evidence type="ECO:0000256" key="7">
    <source>
        <dbReference type="ARBA" id="ARBA00038093"/>
    </source>
</evidence>
<feature type="binding site" evidence="8">
    <location>
        <position position="9"/>
    </location>
    <ligand>
        <name>Mg(2+)</name>
        <dbReference type="ChEBI" id="CHEBI:18420"/>
    </ligand>
</feature>
<evidence type="ECO:0000259" key="9">
    <source>
        <dbReference type="Pfam" id="PF01850"/>
    </source>
</evidence>
<evidence type="ECO:0000256" key="3">
    <source>
        <dbReference type="ARBA" id="ARBA00022722"/>
    </source>
</evidence>
<dbReference type="InterPro" id="IPR050556">
    <property type="entry name" value="Type_II_TA_system_RNase"/>
</dbReference>
<dbReference type="GO" id="GO:0090729">
    <property type="term" value="F:toxin activity"/>
    <property type="evidence" value="ECO:0007669"/>
    <property type="project" value="UniProtKB-KW"/>
</dbReference>
<dbReference type="GO" id="GO:0000287">
    <property type="term" value="F:magnesium ion binding"/>
    <property type="evidence" value="ECO:0007669"/>
    <property type="project" value="UniProtKB-UniRule"/>
</dbReference>
<evidence type="ECO:0000256" key="8">
    <source>
        <dbReference type="HAMAP-Rule" id="MF_00265"/>
    </source>
</evidence>
<keyword evidence="4 8" id="KW-0479">Metal-binding</keyword>
<dbReference type="STRING" id="1777.AWC07_16995"/>
<keyword evidence="6 8" id="KW-0460">Magnesium</keyword>
<keyword evidence="8" id="KW-0800">Toxin</keyword>
<dbReference type="EC" id="3.1.-.-" evidence="8"/>
<proteinExistence type="inferred from homology"/>
<sequence>MALAGWILDKSAAARASDPVIGAQLAELAGRLFICLVGELEQLYSARSARHYDQLQAELSASFDIVAAPPDVLERALALQRDLADHHGMWHRTPIPDLMIAETAVYHGLGVVHVDRDYARIAEVRPLTVRRLG</sequence>
<feature type="binding site" evidence="8">
    <location>
        <position position="97"/>
    </location>
    <ligand>
        <name>Mg(2+)</name>
        <dbReference type="ChEBI" id="CHEBI:18420"/>
    </ligand>
</feature>
<comment type="function">
    <text evidence="8">Toxic component of a toxin-antitoxin (TA) system. An RNase.</text>
</comment>
<keyword evidence="11" id="KW-1185">Reference proteome</keyword>
<dbReference type="PANTHER" id="PTHR33653">
    <property type="entry name" value="RIBONUCLEASE VAPC2"/>
    <property type="match status" value="1"/>
</dbReference>
<comment type="caution">
    <text evidence="10">The sequence shown here is derived from an EMBL/GenBank/DDBJ whole genome shotgun (WGS) entry which is preliminary data.</text>
</comment>
<dbReference type="InterPro" id="IPR022907">
    <property type="entry name" value="VapC_family"/>
</dbReference>
<organism evidence="10 11">
    <name type="scientific">Mycobacterium gastri</name>
    <dbReference type="NCBI Taxonomy" id="1777"/>
    <lineage>
        <taxon>Bacteria</taxon>
        <taxon>Bacillati</taxon>
        <taxon>Actinomycetota</taxon>
        <taxon>Actinomycetes</taxon>
        <taxon>Mycobacteriales</taxon>
        <taxon>Mycobacteriaceae</taxon>
        <taxon>Mycobacterium</taxon>
    </lineage>
</organism>
<evidence type="ECO:0000256" key="2">
    <source>
        <dbReference type="ARBA" id="ARBA00022649"/>
    </source>
</evidence>
<feature type="domain" description="PIN" evidence="9">
    <location>
        <begin position="7"/>
        <end position="123"/>
    </location>
</feature>
<dbReference type="SUPFAM" id="SSF88723">
    <property type="entry name" value="PIN domain-like"/>
    <property type="match status" value="1"/>
</dbReference>
<dbReference type="Proteomes" id="UP000193738">
    <property type="component" value="Unassembled WGS sequence"/>
</dbReference>
<evidence type="ECO:0000256" key="5">
    <source>
        <dbReference type="ARBA" id="ARBA00022801"/>
    </source>
</evidence>
<dbReference type="Pfam" id="PF01850">
    <property type="entry name" value="PIN"/>
    <property type="match status" value="1"/>
</dbReference>
<name>A0A1X1UZH3_MYCGS</name>
<dbReference type="EMBL" id="LQOX01000138">
    <property type="protein sequence ID" value="ORV62223.1"/>
    <property type="molecule type" value="Genomic_DNA"/>
</dbReference>
<dbReference type="HAMAP" id="MF_00265">
    <property type="entry name" value="VapC_Nob1"/>
    <property type="match status" value="1"/>
</dbReference>
<keyword evidence="5 8" id="KW-0378">Hydrolase</keyword>
<keyword evidence="2 8" id="KW-1277">Toxin-antitoxin system</keyword>
<dbReference type="AlphaFoldDB" id="A0A1X1UZH3"/>
<dbReference type="RefSeq" id="WP_036412642.1">
    <property type="nucleotide sequence ID" value="NZ_LQOX01000138.1"/>
</dbReference>
<gene>
    <name evidence="8" type="primary">vapC</name>
    <name evidence="10" type="ORF">AWC07_16995</name>
</gene>
<dbReference type="GO" id="GO:0016787">
    <property type="term" value="F:hydrolase activity"/>
    <property type="evidence" value="ECO:0007669"/>
    <property type="project" value="UniProtKB-KW"/>
</dbReference>
<dbReference type="GO" id="GO:0004540">
    <property type="term" value="F:RNA nuclease activity"/>
    <property type="evidence" value="ECO:0007669"/>
    <property type="project" value="InterPro"/>
</dbReference>
<reference evidence="10 11" key="1">
    <citation type="submission" date="2016-01" db="EMBL/GenBank/DDBJ databases">
        <title>The new phylogeny of the genus Mycobacterium.</title>
        <authorList>
            <person name="Tarcisio F."/>
            <person name="Conor M."/>
            <person name="Antonella G."/>
            <person name="Elisabetta G."/>
            <person name="Giulia F.S."/>
            <person name="Sara T."/>
            <person name="Anna F."/>
            <person name="Clotilde B."/>
            <person name="Roberto B."/>
            <person name="Veronica D.S."/>
            <person name="Fabio R."/>
            <person name="Monica P."/>
            <person name="Olivier J."/>
            <person name="Enrico T."/>
            <person name="Nicola S."/>
        </authorList>
    </citation>
    <scope>NUCLEOTIDE SEQUENCE [LARGE SCALE GENOMIC DNA]</scope>
    <source>
        <strain evidence="10 11">DSM 43505</strain>
    </source>
</reference>
<dbReference type="PANTHER" id="PTHR33653:SF1">
    <property type="entry name" value="RIBONUCLEASE VAPC2"/>
    <property type="match status" value="1"/>
</dbReference>
<dbReference type="InterPro" id="IPR002716">
    <property type="entry name" value="PIN_dom"/>
</dbReference>